<dbReference type="EC" id="3.2.1.14" evidence="3"/>
<keyword evidence="13" id="KW-1185">Reference proteome</keyword>
<keyword evidence="5" id="KW-0146">Chitin degradation</keyword>
<dbReference type="AlphaFoldDB" id="A0A0D7B6E3"/>
<dbReference type="GO" id="GO:0008843">
    <property type="term" value="F:endochitinase activity"/>
    <property type="evidence" value="ECO:0007669"/>
    <property type="project" value="UniProtKB-EC"/>
</dbReference>
<evidence type="ECO:0000256" key="3">
    <source>
        <dbReference type="ARBA" id="ARBA00012729"/>
    </source>
</evidence>
<comment type="catalytic activity">
    <reaction evidence="1">
        <text>Random endo-hydrolysis of N-acetyl-beta-D-glucosaminide (1-&gt;4)-beta-linkages in chitin and chitodextrins.</text>
        <dbReference type="EC" id="3.2.1.14"/>
    </reaction>
</comment>
<feature type="domain" description="GH18" evidence="11">
    <location>
        <begin position="54"/>
        <end position="415"/>
    </location>
</feature>
<evidence type="ECO:0000256" key="9">
    <source>
        <dbReference type="RuleBase" id="RU000489"/>
    </source>
</evidence>
<dbReference type="Gene3D" id="3.10.50.10">
    <property type="match status" value="1"/>
</dbReference>
<keyword evidence="7 9" id="KW-0326">Glycosidase</keyword>
<sequence>MVFKKLSLIFLAATSVYATQSMHRPDNYKSAPKQSPTEPNFRPQTITRRATNGKTNFAYFTNWGIYGADFQPTEIPTDTVTHLLYSFADASADTGAVKLTDSYADVEKHYDGDSWDETGNNVYGCIKQLYLIKLAHRNIKTLLSIGGWTYSQAGHFAFVTDATKRATFVADAITMIEDNGFDGIDIDFEYPGTAEEGQGFADLVAELRTALDDLQKSKSDENPYLISVAVSAGSSNYANLVIPKMDEAIDFWNLMAYDYAGSWSNFTDNQANVYGGAISGVSTDSAIKYYTESGATIGKINMGMPLYGRAFEETDGIGSTFNGIGEGTVEAGIYSYNVLPIDGAEVFENTTDISSYSYDSAKKELVSYDTPNIIKLKTQYVNDNALAGAMFWELSTDRTGDDSLVKTAATELGALDTTENHISYPNSQYDNLKANFGQ</sequence>
<evidence type="ECO:0000259" key="11">
    <source>
        <dbReference type="PROSITE" id="PS51910"/>
    </source>
</evidence>
<accession>A0A0D7B6E3</accession>
<dbReference type="OrthoDB" id="76388at2759"/>
<dbReference type="PANTHER" id="PTHR11177:SF317">
    <property type="entry name" value="CHITINASE 12-RELATED"/>
    <property type="match status" value="1"/>
</dbReference>
<dbReference type="Gene3D" id="3.20.20.80">
    <property type="entry name" value="Glycosidases"/>
    <property type="match status" value="1"/>
</dbReference>
<dbReference type="SUPFAM" id="SSF54556">
    <property type="entry name" value="Chitinase insertion domain"/>
    <property type="match status" value="1"/>
</dbReference>
<dbReference type="EMBL" id="KN880579">
    <property type="protein sequence ID" value="KIY65734.1"/>
    <property type="molecule type" value="Genomic_DNA"/>
</dbReference>
<dbReference type="GO" id="GO:0006032">
    <property type="term" value="P:chitin catabolic process"/>
    <property type="evidence" value="ECO:0007669"/>
    <property type="project" value="UniProtKB-KW"/>
</dbReference>
<dbReference type="SMART" id="SM00636">
    <property type="entry name" value="Glyco_18"/>
    <property type="match status" value="1"/>
</dbReference>
<evidence type="ECO:0000256" key="5">
    <source>
        <dbReference type="ARBA" id="ARBA00023024"/>
    </source>
</evidence>
<gene>
    <name evidence="12" type="ORF">CYLTODRAFT_379016</name>
</gene>
<name>A0A0D7B6E3_9AGAR</name>
<dbReference type="InterPro" id="IPR011583">
    <property type="entry name" value="Chitinase_II/V-like_cat"/>
</dbReference>
<dbReference type="Pfam" id="PF00704">
    <property type="entry name" value="Glyco_hydro_18"/>
    <property type="match status" value="1"/>
</dbReference>
<dbReference type="SUPFAM" id="SSF51445">
    <property type="entry name" value="(Trans)glycosidases"/>
    <property type="match status" value="1"/>
</dbReference>
<dbReference type="CDD" id="cd06548">
    <property type="entry name" value="GH18_chitinase"/>
    <property type="match status" value="1"/>
</dbReference>
<dbReference type="GO" id="GO:0000272">
    <property type="term" value="P:polysaccharide catabolic process"/>
    <property type="evidence" value="ECO:0007669"/>
    <property type="project" value="UniProtKB-KW"/>
</dbReference>
<dbReference type="GO" id="GO:0008061">
    <property type="term" value="F:chitin binding"/>
    <property type="evidence" value="ECO:0007669"/>
    <property type="project" value="InterPro"/>
</dbReference>
<dbReference type="GO" id="GO:0005576">
    <property type="term" value="C:extracellular region"/>
    <property type="evidence" value="ECO:0007669"/>
    <property type="project" value="TreeGrafter"/>
</dbReference>
<dbReference type="PROSITE" id="PS51910">
    <property type="entry name" value="GH18_2"/>
    <property type="match status" value="1"/>
</dbReference>
<proteinExistence type="inferred from homology"/>
<dbReference type="InterPro" id="IPR017853">
    <property type="entry name" value="GH"/>
</dbReference>
<evidence type="ECO:0000256" key="1">
    <source>
        <dbReference type="ARBA" id="ARBA00000822"/>
    </source>
</evidence>
<organism evidence="12 13">
    <name type="scientific">Cylindrobasidium torrendii FP15055 ss-10</name>
    <dbReference type="NCBI Taxonomy" id="1314674"/>
    <lineage>
        <taxon>Eukaryota</taxon>
        <taxon>Fungi</taxon>
        <taxon>Dikarya</taxon>
        <taxon>Basidiomycota</taxon>
        <taxon>Agaricomycotina</taxon>
        <taxon>Agaricomycetes</taxon>
        <taxon>Agaricomycetidae</taxon>
        <taxon>Agaricales</taxon>
        <taxon>Marasmiineae</taxon>
        <taxon>Physalacriaceae</taxon>
        <taxon>Cylindrobasidium</taxon>
    </lineage>
</organism>
<dbReference type="InterPro" id="IPR050314">
    <property type="entry name" value="Glycosyl_Hydrlase_18"/>
</dbReference>
<evidence type="ECO:0000256" key="8">
    <source>
        <dbReference type="ARBA" id="ARBA00023326"/>
    </source>
</evidence>
<evidence type="ECO:0000256" key="7">
    <source>
        <dbReference type="ARBA" id="ARBA00023295"/>
    </source>
</evidence>
<keyword evidence="10" id="KW-0732">Signal</keyword>
<evidence type="ECO:0000313" key="13">
    <source>
        <dbReference type="Proteomes" id="UP000054007"/>
    </source>
</evidence>
<dbReference type="InterPro" id="IPR001579">
    <property type="entry name" value="Glyco_hydro_18_chit_AS"/>
</dbReference>
<evidence type="ECO:0000256" key="6">
    <source>
        <dbReference type="ARBA" id="ARBA00023277"/>
    </source>
</evidence>
<keyword evidence="6" id="KW-0119">Carbohydrate metabolism</keyword>
<dbReference type="InterPro" id="IPR029070">
    <property type="entry name" value="Chitinase_insertion_sf"/>
</dbReference>
<dbReference type="PANTHER" id="PTHR11177">
    <property type="entry name" value="CHITINASE"/>
    <property type="match status" value="1"/>
</dbReference>
<dbReference type="PROSITE" id="PS01095">
    <property type="entry name" value="GH18_1"/>
    <property type="match status" value="1"/>
</dbReference>
<dbReference type="Proteomes" id="UP000054007">
    <property type="component" value="Unassembled WGS sequence"/>
</dbReference>
<dbReference type="STRING" id="1314674.A0A0D7B6E3"/>
<keyword evidence="8" id="KW-0624">Polysaccharide degradation</keyword>
<evidence type="ECO:0000313" key="12">
    <source>
        <dbReference type="EMBL" id="KIY65734.1"/>
    </source>
</evidence>
<reference evidence="12 13" key="1">
    <citation type="journal article" date="2015" name="Fungal Genet. Biol.">
        <title>Evolution of novel wood decay mechanisms in Agaricales revealed by the genome sequences of Fistulina hepatica and Cylindrobasidium torrendii.</title>
        <authorList>
            <person name="Floudas D."/>
            <person name="Held B.W."/>
            <person name="Riley R."/>
            <person name="Nagy L.G."/>
            <person name="Koehler G."/>
            <person name="Ransdell A.S."/>
            <person name="Younus H."/>
            <person name="Chow J."/>
            <person name="Chiniquy J."/>
            <person name="Lipzen A."/>
            <person name="Tritt A."/>
            <person name="Sun H."/>
            <person name="Haridas S."/>
            <person name="LaButti K."/>
            <person name="Ohm R.A."/>
            <person name="Kues U."/>
            <person name="Blanchette R.A."/>
            <person name="Grigoriev I.V."/>
            <person name="Minto R.E."/>
            <person name="Hibbett D.S."/>
        </authorList>
    </citation>
    <scope>NUCLEOTIDE SEQUENCE [LARGE SCALE GENOMIC DNA]</scope>
    <source>
        <strain evidence="12 13">FP15055 ss-10</strain>
    </source>
</reference>
<feature type="signal peptide" evidence="10">
    <location>
        <begin position="1"/>
        <end position="18"/>
    </location>
</feature>
<dbReference type="InterPro" id="IPR001223">
    <property type="entry name" value="Glyco_hydro18_cat"/>
</dbReference>
<keyword evidence="4 9" id="KW-0378">Hydrolase</keyword>
<evidence type="ECO:0000256" key="2">
    <source>
        <dbReference type="ARBA" id="ARBA00008682"/>
    </source>
</evidence>
<feature type="chain" id="PRO_5002316884" description="chitinase" evidence="10">
    <location>
        <begin position="19"/>
        <end position="438"/>
    </location>
</feature>
<dbReference type="FunFam" id="3.10.50.10:FF:000005">
    <property type="entry name" value="Endochitinase B1"/>
    <property type="match status" value="1"/>
</dbReference>
<comment type="similarity">
    <text evidence="2">Belongs to the glycosyl hydrolase 18 family. Chitinase class V subfamily.</text>
</comment>
<protein>
    <recommendedName>
        <fullName evidence="3">chitinase</fullName>
        <ecNumber evidence="3">3.2.1.14</ecNumber>
    </recommendedName>
</protein>
<evidence type="ECO:0000256" key="4">
    <source>
        <dbReference type="ARBA" id="ARBA00022801"/>
    </source>
</evidence>
<evidence type="ECO:0000256" key="10">
    <source>
        <dbReference type="SAM" id="SignalP"/>
    </source>
</evidence>